<sequence>MALTSQYETAAVYYQGVVQQIHRLLATIQEPNRKIKWQQVQQQVASEYENLKELMNTISMFKSDNPSAMADRPLGTSMRMSSFEEPTRDPDVWGPPPARDPDVWPSPTSADHNRSAPQVKPTRGPRKTDSSKNTGTARGTKSTGSSKKSGDTKGGRGRDDKSSDRKLKKDSSEKKDDKSGDKGEGRGGNDDEDERKFDPSGYDRDLVDMLERDIVQKNPSIRWTDIADLREAKRLLEEAVVLPMLMPDFFKGIRRPWKGVLMVGPPGTGKTMLAKAVATECGTTFFNVSSSTLTSKYRGESEKLVRLLFEMARFYAPSTIFVDEIDSLCSRRGSESEHEASRRVKSELLMQMDGIQSTDSDEPKVVMVLAATNFPWDIDEALRRRLEKRIYIPLPNAEGREALLAINLREVKQDTSVNLSEIAEMLDGYSGADITNVCRDASMMSMRRKIAGLTPDEIRALPKEELDLPVTQEDFHEAILKCNKSVSQDDLEKYEMWMKEFGSS</sequence>
<feature type="binding site" evidence="8">
    <location>
        <begin position="264"/>
        <end position="271"/>
    </location>
    <ligand>
        <name>ATP</name>
        <dbReference type="ChEBI" id="CHEBI:30616"/>
    </ligand>
</feature>
<dbReference type="InterPro" id="IPR003959">
    <property type="entry name" value="ATPase_AAA_core"/>
</dbReference>
<feature type="compositionally biased region" description="Basic and acidic residues" evidence="9">
    <location>
        <begin position="148"/>
        <end position="202"/>
    </location>
</feature>
<evidence type="ECO:0000256" key="1">
    <source>
        <dbReference type="ARBA" id="ARBA00004186"/>
    </source>
</evidence>
<dbReference type="FunFam" id="1.20.58.80:FF:000003">
    <property type="entry name" value="Katanin p60 ATPase-containing subunit A1"/>
    <property type="match status" value="1"/>
</dbReference>
<evidence type="ECO:0000256" key="3">
    <source>
        <dbReference type="ARBA" id="ARBA00022701"/>
    </source>
</evidence>
<reference evidence="11 12" key="1">
    <citation type="submission" date="2023-11" db="EMBL/GenBank/DDBJ databases">
        <title>Halocaridina rubra genome assembly.</title>
        <authorList>
            <person name="Smith C."/>
        </authorList>
    </citation>
    <scope>NUCLEOTIDE SEQUENCE [LARGE SCALE GENOMIC DNA]</scope>
    <source>
        <strain evidence="11">EP-1</strain>
        <tissue evidence="11">Whole</tissue>
    </source>
</reference>
<dbReference type="GO" id="GO:0051013">
    <property type="term" value="P:microtubule severing"/>
    <property type="evidence" value="ECO:0007669"/>
    <property type="project" value="UniProtKB-UniRule"/>
</dbReference>
<dbReference type="PROSITE" id="PS00674">
    <property type="entry name" value="AAA"/>
    <property type="match status" value="1"/>
</dbReference>
<name>A0AAN8ZWY9_HALRR</name>
<dbReference type="Pfam" id="PF17862">
    <property type="entry name" value="AAA_lid_3"/>
    <property type="match status" value="1"/>
</dbReference>
<keyword evidence="3 8" id="KW-0493">Microtubule</keyword>
<organism evidence="11 12">
    <name type="scientific">Halocaridina rubra</name>
    <name type="common">Hawaiian red shrimp</name>
    <dbReference type="NCBI Taxonomy" id="373956"/>
    <lineage>
        <taxon>Eukaryota</taxon>
        <taxon>Metazoa</taxon>
        <taxon>Ecdysozoa</taxon>
        <taxon>Arthropoda</taxon>
        <taxon>Crustacea</taxon>
        <taxon>Multicrustacea</taxon>
        <taxon>Malacostraca</taxon>
        <taxon>Eumalacostraca</taxon>
        <taxon>Eucarida</taxon>
        <taxon>Decapoda</taxon>
        <taxon>Pleocyemata</taxon>
        <taxon>Caridea</taxon>
        <taxon>Atyoidea</taxon>
        <taxon>Atyidae</taxon>
        <taxon>Halocaridina</taxon>
    </lineage>
</organism>
<evidence type="ECO:0000256" key="8">
    <source>
        <dbReference type="HAMAP-Rule" id="MF_03023"/>
    </source>
</evidence>
<dbReference type="CDD" id="cd21748">
    <property type="entry name" value="Kp60-NTD"/>
    <property type="match status" value="1"/>
</dbReference>
<dbReference type="InterPro" id="IPR028596">
    <property type="entry name" value="KATNA1"/>
</dbReference>
<feature type="region of interest" description="Disordered" evidence="9">
    <location>
        <begin position="80"/>
        <end position="202"/>
    </location>
</feature>
<dbReference type="InterPro" id="IPR015415">
    <property type="entry name" value="Spast_Vps4_C"/>
</dbReference>
<evidence type="ECO:0000256" key="5">
    <source>
        <dbReference type="ARBA" id="ARBA00022840"/>
    </source>
</evidence>
<dbReference type="InterPro" id="IPR027417">
    <property type="entry name" value="P-loop_NTPase"/>
</dbReference>
<dbReference type="EC" id="5.6.1.1" evidence="8"/>
<proteinExistence type="inferred from homology"/>
<dbReference type="GO" id="GO:0000922">
    <property type="term" value="C:spindle pole"/>
    <property type="evidence" value="ECO:0007669"/>
    <property type="project" value="UniProtKB-SubCell"/>
</dbReference>
<dbReference type="AlphaFoldDB" id="A0AAN8ZWY9"/>
<dbReference type="Pfam" id="PF00004">
    <property type="entry name" value="AAA"/>
    <property type="match status" value="1"/>
</dbReference>
<dbReference type="Proteomes" id="UP001381693">
    <property type="component" value="Unassembled WGS sequence"/>
</dbReference>
<keyword evidence="7 8" id="KW-0413">Isomerase</keyword>
<dbReference type="SUPFAM" id="SSF52540">
    <property type="entry name" value="P-loop containing nucleoside triphosphate hydrolases"/>
    <property type="match status" value="1"/>
</dbReference>
<comment type="caution">
    <text evidence="11">The sequence shown here is derived from an EMBL/GenBank/DDBJ whole genome shotgun (WGS) entry which is preliminary data.</text>
</comment>
<comment type="subcellular location">
    <subcellularLocation>
        <location evidence="1 8">Cytoplasm</location>
        <location evidence="1 8">Cytoskeleton</location>
        <location evidence="1 8">Spindle</location>
    </subcellularLocation>
    <subcellularLocation>
        <location evidence="8">Cytoplasm</location>
    </subcellularLocation>
    <subcellularLocation>
        <location evidence="8">Cytoplasm</location>
        <location evidence="8">Cytoskeleton</location>
        <location evidence="8">Microtubule organizing center</location>
        <location evidence="8">Centrosome</location>
    </subcellularLocation>
    <subcellularLocation>
        <location evidence="8">Cytoplasm</location>
        <location evidence="8">Cytoskeleton</location>
        <location evidence="8">Spindle pole</location>
    </subcellularLocation>
    <text evidence="8">Predominantly cytoplasmic. Also localized to the interphase centrosome and the mitotic spindle poles. Enhanced recruitment to the mitotic spindle poles requires microtubules and interaction with KATNB1.</text>
</comment>
<dbReference type="GO" id="GO:0005813">
    <property type="term" value="C:centrosome"/>
    <property type="evidence" value="ECO:0007669"/>
    <property type="project" value="UniProtKB-SubCell"/>
</dbReference>
<evidence type="ECO:0000256" key="7">
    <source>
        <dbReference type="ARBA" id="ARBA00023235"/>
    </source>
</evidence>
<dbReference type="GO" id="GO:0008568">
    <property type="term" value="F:microtubule severing ATPase activity"/>
    <property type="evidence" value="ECO:0007669"/>
    <property type="project" value="UniProtKB-EC"/>
</dbReference>
<dbReference type="Gene3D" id="1.10.8.60">
    <property type="match status" value="1"/>
</dbReference>
<dbReference type="InterPro" id="IPR048611">
    <property type="entry name" value="KATNA1_MIT"/>
</dbReference>
<keyword evidence="6 8" id="KW-0206">Cytoskeleton</keyword>
<dbReference type="InterPro" id="IPR003960">
    <property type="entry name" value="ATPase_AAA_CS"/>
</dbReference>
<dbReference type="Pfam" id="PF21126">
    <property type="entry name" value="KATNA1_MIT"/>
    <property type="match status" value="1"/>
</dbReference>
<evidence type="ECO:0000256" key="4">
    <source>
        <dbReference type="ARBA" id="ARBA00022741"/>
    </source>
</evidence>
<evidence type="ECO:0000256" key="9">
    <source>
        <dbReference type="SAM" id="MobiDB-lite"/>
    </source>
</evidence>
<dbReference type="PANTHER" id="PTHR23074">
    <property type="entry name" value="AAA DOMAIN-CONTAINING"/>
    <property type="match status" value="1"/>
</dbReference>
<dbReference type="HAMAP" id="MF_03023">
    <property type="entry name" value="Katanin_p60_A1"/>
    <property type="match status" value="1"/>
</dbReference>
<dbReference type="GO" id="GO:0005874">
    <property type="term" value="C:microtubule"/>
    <property type="evidence" value="ECO:0007669"/>
    <property type="project" value="UniProtKB-KW"/>
</dbReference>
<comment type="function">
    <text evidence="8">Catalytic subunit of a complex which severs microtubules in an ATP-dependent manner. Microtubule severing may promote rapid reorganization of cellular microtubule arrays and the release of microtubules from the centrosome following nucleation.</text>
</comment>
<protein>
    <recommendedName>
        <fullName evidence="8">Katanin p60 ATPase-containing subunit A1</fullName>
        <shortName evidence="8">Katanin p60 subunit A1</shortName>
        <ecNumber evidence="8">5.6.1.1</ecNumber>
    </recommendedName>
    <alternativeName>
        <fullName evidence="8">p60 katanin</fullName>
    </alternativeName>
</protein>
<keyword evidence="4 8" id="KW-0547">Nucleotide-binding</keyword>
<dbReference type="InterPro" id="IPR041569">
    <property type="entry name" value="AAA_lid_3"/>
</dbReference>
<feature type="compositionally biased region" description="Low complexity" evidence="9">
    <location>
        <begin position="134"/>
        <end position="147"/>
    </location>
</feature>
<dbReference type="GO" id="GO:0016887">
    <property type="term" value="F:ATP hydrolysis activity"/>
    <property type="evidence" value="ECO:0007669"/>
    <property type="project" value="InterPro"/>
</dbReference>
<dbReference type="Gene3D" id="3.40.50.300">
    <property type="entry name" value="P-loop containing nucleotide triphosphate hydrolases"/>
    <property type="match status" value="1"/>
</dbReference>
<dbReference type="EMBL" id="JAXCGZ010019161">
    <property type="protein sequence ID" value="KAK7066504.1"/>
    <property type="molecule type" value="Genomic_DNA"/>
</dbReference>
<evidence type="ECO:0000313" key="11">
    <source>
        <dbReference type="EMBL" id="KAK7066504.1"/>
    </source>
</evidence>
<evidence type="ECO:0000259" key="10">
    <source>
        <dbReference type="SMART" id="SM00382"/>
    </source>
</evidence>
<keyword evidence="5 8" id="KW-0067">ATP-binding</keyword>
<evidence type="ECO:0000313" key="12">
    <source>
        <dbReference type="Proteomes" id="UP001381693"/>
    </source>
</evidence>
<dbReference type="GO" id="GO:0008017">
    <property type="term" value="F:microtubule binding"/>
    <property type="evidence" value="ECO:0007669"/>
    <property type="project" value="UniProtKB-UniRule"/>
</dbReference>
<comment type="similarity">
    <text evidence="8">Belongs to the AAA ATPase family. Katanin p60 subunit A1 subfamily.</text>
</comment>
<dbReference type="InterPro" id="IPR050304">
    <property type="entry name" value="MT-severing_AAA_ATPase"/>
</dbReference>
<keyword evidence="8" id="KW-0498">Mitosis</keyword>
<dbReference type="SMART" id="SM00382">
    <property type="entry name" value="AAA"/>
    <property type="match status" value="1"/>
</dbReference>
<keyword evidence="12" id="KW-1185">Reference proteome</keyword>
<evidence type="ECO:0000256" key="2">
    <source>
        <dbReference type="ARBA" id="ARBA00022490"/>
    </source>
</evidence>
<dbReference type="FunFam" id="1.10.8.60:FF:000025">
    <property type="entry name" value="Katanin p60 ATPase-containing subunit A1"/>
    <property type="match status" value="1"/>
</dbReference>
<dbReference type="PANTHER" id="PTHR23074:SF19">
    <property type="entry name" value="KATANIN P60 ATPASE-CONTAINING SUBUNIT A1"/>
    <property type="match status" value="1"/>
</dbReference>
<dbReference type="FunFam" id="3.40.50.300:FF:000159">
    <property type="entry name" value="Katanin p60 ATPase-containing subunit A1"/>
    <property type="match status" value="1"/>
</dbReference>
<keyword evidence="8" id="KW-0132">Cell division</keyword>
<evidence type="ECO:0000256" key="6">
    <source>
        <dbReference type="ARBA" id="ARBA00023212"/>
    </source>
</evidence>
<dbReference type="GO" id="GO:0005737">
    <property type="term" value="C:cytoplasm"/>
    <property type="evidence" value="ECO:0007669"/>
    <property type="project" value="UniProtKB-SubCell"/>
</dbReference>
<dbReference type="Gene3D" id="1.20.58.80">
    <property type="entry name" value="Phosphotransferase system, lactose/cellobiose-type IIA subunit"/>
    <property type="match status" value="1"/>
</dbReference>
<dbReference type="GO" id="GO:0005524">
    <property type="term" value="F:ATP binding"/>
    <property type="evidence" value="ECO:0007669"/>
    <property type="project" value="UniProtKB-KW"/>
</dbReference>
<comment type="catalytic activity">
    <reaction evidence="8">
        <text>n ATP + n H2O + a microtubule = n ADP + n phosphate + (n+1) alpha/beta tubulin heterodimers.</text>
        <dbReference type="EC" id="5.6.1.1"/>
    </reaction>
</comment>
<accession>A0AAN8ZWY9</accession>
<keyword evidence="2 8" id="KW-0963">Cytoplasm</keyword>
<keyword evidence="8" id="KW-0131">Cell cycle</keyword>
<comment type="subunit">
    <text evidence="8">Can homooligomerize into hexameric rings, which may be promoted by interaction with microtubules. Interacts with KATNB1, which may serve as a targeting subunit.</text>
</comment>
<comment type="activity regulation">
    <text evidence="8">ATPase activity is stimulated by microtubules, which promote homooligomerization. ATP-dependent microtubule severing is stimulated by interaction with KATNB1.</text>
</comment>
<dbReference type="GO" id="GO:0051301">
    <property type="term" value="P:cell division"/>
    <property type="evidence" value="ECO:0007669"/>
    <property type="project" value="UniProtKB-KW"/>
</dbReference>
<gene>
    <name evidence="8 11" type="primary">KATNA1</name>
    <name evidence="11" type="ORF">SK128_028648</name>
</gene>
<dbReference type="Pfam" id="PF09336">
    <property type="entry name" value="Vps4_C"/>
    <property type="match status" value="1"/>
</dbReference>
<dbReference type="InterPro" id="IPR003593">
    <property type="entry name" value="AAA+_ATPase"/>
</dbReference>
<feature type="domain" description="AAA+ ATPase" evidence="10">
    <location>
        <begin position="256"/>
        <end position="396"/>
    </location>
</feature>